<evidence type="ECO:0000256" key="2">
    <source>
        <dbReference type="PROSITE-ProRule" id="PRU00192"/>
    </source>
</evidence>
<evidence type="ECO:0000259" key="4">
    <source>
        <dbReference type="PROSITE" id="PS50002"/>
    </source>
</evidence>
<dbReference type="PANTHER" id="PTHR45827:SF1">
    <property type="entry name" value="SORTING NEXIN"/>
    <property type="match status" value="1"/>
</dbReference>
<evidence type="ECO:0000313" key="7">
    <source>
        <dbReference type="EMBL" id="WFD22347.1"/>
    </source>
</evidence>
<dbReference type="Gene3D" id="2.30.30.40">
    <property type="entry name" value="SH3 Domains"/>
    <property type="match status" value="1"/>
</dbReference>
<dbReference type="Pfam" id="PF07647">
    <property type="entry name" value="SAM_2"/>
    <property type="match status" value="1"/>
</dbReference>
<dbReference type="GO" id="GO:0005886">
    <property type="term" value="C:plasma membrane"/>
    <property type="evidence" value="ECO:0007669"/>
    <property type="project" value="TreeGrafter"/>
</dbReference>
<evidence type="ECO:0000256" key="1">
    <source>
        <dbReference type="ARBA" id="ARBA00022443"/>
    </source>
</evidence>
<feature type="region of interest" description="Disordered" evidence="3">
    <location>
        <begin position="189"/>
        <end position="396"/>
    </location>
</feature>
<dbReference type="EMBL" id="CP119901">
    <property type="protein sequence ID" value="WFD22347.1"/>
    <property type="molecule type" value="Genomic_DNA"/>
</dbReference>
<evidence type="ECO:0000259" key="5">
    <source>
        <dbReference type="PROSITE" id="PS50003"/>
    </source>
</evidence>
<gene>
    <name evidence="7" type="ORF">MEQU1_001017</name>
</gene>
<feature type="domain" description="PH" evidence="5">
    <location>
        <begin position="690"/>
        <end position="785"/>
    </location>
</feature>
<proteinExistence type="predicted"/>
<organism evidence="7 8">
    <name type="scientific">Malassezia equina</name>
    <dbReference type="NCBI Taxonomy" id="1381935"/>
    <lineage>
        <taxon>Eukaryota</taxon>
        <taxon>Fungi</taxon>
        <taxon>Dikarya</taxon>
        <taxon>Basidiomycota</taxon>
        <taxon>Ustilaginomycotina</taxon>
        <taxon>Malasseziomycetes</taxon>
        <taxon>Malasseziales</taxon>
        <taxon>Malasseziaceae</taxon>
        <taxon>Malassezia</taxon>
    </lineage>
</organism>
<dbReference type="InterPro" id="IPR011993">
    <property type="entry name" value="PH-like_dom_sf"/>
</dbReference>
<dbReference type="PANTHER" id="PTHR45827">
    <property type="entry name" value="SORTING NEXIN"/>
    <property type="match status" value="1"/>
</dbReference>
<dbReference type="AlphaFoldDB" id="A0AAF0E9P0"/>
<evidence type="ECO:0008006" key="9">
    <source>
        <dbReference type="Google" id="ProtNLM"/>
    </source>
</evidence>
<feature type="domain" description="SH3" evidence="4">
    <location>
        <begin position="4"/>
        <end position="67"/>
    </location>
</feature>
<dbReference type="Pfam" id="PF00169">
    <property type="entry name" value="PH"/>
    <property type="match status" value="1"/>
</dbReference>
<evidence type="ECO:0000256" key="3">
    <source>
        <dbReference type="SAM" id="MobiDB-lite"/>
    </source>
</evidence>
<dbReference type="CDD" id="cd00174">
    <property type="entry name" value="SH3"/>
    <property type="match status" value="1"/>
</dbReference>
<sequence length="850" mass="89813">MTAESVEYVYALYNFDAENPDEVSFRMGERIRVVEKDDAYGDGWYQGTNERGETGLFPFSYTTYDQSAAQMMVTGARNSSNAAEPAETGVLHSTMNDIDHALSELHSPRTGDWDDEHEAEPDFAARAAARAALARNAQKSLAEVAHEQDAGGAWPAASGLGEPGSISNARHVGLSKAPGITPLAMLEMSDESEDEDDAPQPPSASTLPTDMPPAVPAAETESHLVPELPAKEAPAQSVPESPETPFGVTPPGPSSSDVLAMQPIQPQPLSMPAMSLASKAPEPEPAPMPMPMPERPTPTTATSQIPEAPAAPAPAPAPAVASSPVRPQEVSIPGGFIEPPTPVRDPARARASVPAASPTSPPVSAPVVSTSEPTAVTTPPRPATLGSVPSGAPGGDPMTWTVDDVLAWARSKNYDAQTIEKLAEHEISGDALLAMDIHLLKEIDIVAFGRRFHLANGIKELQEHMAAPTSPVEPVAAFAPVAAPTTTAAAAPATTTSPWRGTPVTSVASPEPYSSPVFREAVPSASPTVPSVSTVPGLAPPASWATLQSATPLPWDAETTTTPMPSTAAPLPVSEPEALRTAEPAVSRVAEPAKPESSPVVKQQVPGPAPSEAITVPSAERETRHRFHLRPVRAKSVARAGGPDKSQISLPTSNAHFAPPAAAAAAPRAPPKDEPRSTAGQGPVLQRIGPVDQQGWIKKRGERYNTWNARYLVLQGHDLLVLRDPSAERVKSHIPLQGYKVVSDESAPGRYSFKIVQESQRTHQFSLDDPVALRVWMKAVMKATIGRDTSQPVISSYSNPTISLEEAQRRRVRPPSPTSRHRSQLDVARESAELQVARDMAAFGPGNDLA</sequence>
<dbReference type="PROSITE" id="PS50105">
    <property type="entry name" value="SAM_DOMAIN"/>
    <property type="match status" value="1"/>
</dbReference>
<dbReference type="GO" id="GO:0097320">
    <property type="term" value="P:plasma membrane tubulation"/>
    <property type="evidence" value="ECO:0007669"/>
    <property type="project" value="TreeGrafter"/>
</dbReference>
<dbReference type="CDD" id="cd09535">
    <property type="entry name" value="SAM_BOI-like_fungal"/>
    <property type="match status" value="1"/>
</dbReference>
<dbReference type="GO" id="GO:0016197">
    <property type="term" value="P:endosomal transport"/>
    <property type="evidence" value="ECO:0007669"/>
    <property type="project" value="TreeGrafter"/>
</dbReference>
<feature type="compositionally biased region" description="Low complexity" evidence="3">
    <location>
        <begin position="658"/>
        <end position="667"/>
    </location>
</feature>
<feature type="compositionally biased region" description="Pro residues" evidence="3">
    <location>
        <begin position="283"/>
        <end position="296"/>
    </location>
</feature>
<protein>
    <recommendedName>
        <fullName evidence="9">Protein BOI2</fullName>
    </recommendedName>
</protein>
<keyword evidence="1 2" id="KW-0728">SH3 domain</keyword>
<dbReference type="InterPro" id="IPR036028">
    <property type="entry name" value="SH3-like_dom_sf"/>
</dbReference>
<dbReference type="GO" id="GO:0035091">
    <property type="term" value="F:phosphatidylinositol binding"/>
    <property type="evidence" value="ECO:0007669"/>
    <property type="project" value="TreeGrafter"/>
</dbReference>
<feature type="compositionally biased region" description="Polar residues" evidence="3">
    <location>
        <begin position="646"/>
        <end position="655"/>
    </location>
</feature>
<evidence type="ECO:0000313" key="8">
    <source>
        <dbReference type="Proteomes" id="UP001214415"/>
    </source>
</evidence>
<dbReference type="InterPro" id="IPR013761">
    <property type="entry name" value="SAM/pointed_sf"/>
</dbReference>
<dbReference type="SMART" id="SM00233">
    <property type="entry name" value="PH"/>
    <property type="match status" value="1"/>
</dbReference>
<evidence type="ECO:0000259" key="6">
    <source>
        <dbReference type="PROSITE" id="PS50105"/>
    </source>
</evidence>
<dbReference type="SMART" id="SM00454">
    <property type="entry name" value="SAM"/>
    <property type="match status" value="1"/>
</dbReference>
<dbReference type="PRINTS" id="PR00452">
    <property type="entry name" value="SH3DOMAIN"/>
</dbReference>
<dbReference type="GO" id="GO:0031410">
    <property type="term" value="C:cytoplasmic vesicle"/>
    <property type="evidence" value="ECO:0007669"/>
    <property type="project" value="TreeGrafter"/>
</dbReference>
<feature type="region of interest" description="Disordered" evidence="3">
    <location>
        <begin position="805"/>
        <end position="828"/>
    </location>
</feature>
<feature type="region of interest" description="Disordered" evidence="3">
    <location>
        <begin position="577"/>
        <end position="691"/>
    </location>
</feature>
<dbReference type="Pfam" id="PF14604">
    <property type="entry name" value="SH3_9"/>
    <property type="match status" value="1"/>
</dbReference>
<keyword evidence="8" id="KW-1185">Reference proteome</keyword>
<dbReference type="InterPro" id="IPR001660">
    <property type="entry name" value="SAM"/>
</dbReference>
<dbReference type="PROSITE" id="PS50002">
    <property type="entry name" value="SH3"/>
    <property type="match status" value="1"/>
</dbReference>
<dbReference type="PROSITE" id="PS50003">
    <property type="entry name" value="PH_DOMAIN"/>
    <property type="match status" value="1"/>
</dbReference>
<dbReference type="Gene3D" id="2.30.29.30">
    <property type="entry name" value="Pleckstrin-homology domain (PH domain)/Phosphotyrosine-binding domain (PTB)"/>
    <property type="match status" value="1"/>
</dbReference>
<accession>A0AAF0E9P0</accession>
<feature type="compositionally biased region" description="Basic residues" evidence="3">
    <location>
        <begin position="624"/>
        <end position="633"/>
    </location>
</feature>
<dbReference type="Gene3D" id="1.10.150.50">
    <property type="entry name" value="Transcription Factor, Ets-1"/>
    <property type="match status" value="1"/>
</dbReference>
<feature type="compositionally biased region" description="Low complexity" evidence="3">
    <location>
        <begin position="349"/>
        <end position="358"/>
    </location>
</feature>
<dbReference type="GO" id="GO:0006897">
    <property type="term" value="P:endocytosis"/>
    <property type="evidence" value="ECO:0007669"/>
    <property type="project" value="TreeGrafter"/>
</dbReference>
<dbReference type="InterPro" id="IPR001849">
    <property type="entry name" value="PH_domain"/>
</dbReference>
<dbReference type="InterPro" id="IPR001452">
    <property type="entry name" value="SH3_domain"/>
</dbReference>
<feature type="compositionally biased region" description="Acidic residues" evidence="3">
    <location>
        <begin position="189"/>
        <end position="198"/>
    </location>
</feature>
<dbReference type="SUPFAM" id="SSF50044">
    <property type="entry name" value="SH3-domain"/>
    <property type="match status" value="1"/>
</dbReference>
<feature type="compositionally biased region" description="Low complexity" evidence="3">
    <location>
        <begin position="489"/>
        <end position="498"/>
    </location>
</feature>
<reference evidence="7" key="1">
    <citation type="submission" date="2023-03" db="EMBL/GenBank/DDBJ databases">
        <title>Mating type loci evolution in Malassezia.</title>
        <authorList>
            <person name="Coelho M.A."/>
        </authorList>
    </citation>
    <scope>NUCLEOTIDE SEQUENCE</scope>
    <source>
        <strain evidence="7">CBS 12830</strain>
    </source>
</reference>
<name>A0AAF0E9P0_9BASI</name>
<feature type="compositionally biased region" description="Low complexity" evidence="3">
    <location>
        <begin position="365"/>
        <end position="378"/>
    </location>
</feature>
<feature type="region of interest" description="Disordered" evidence="3">
    <location>
        <begin position="489"/>
        <end position="511"/>
    </location>
</feature>
<dbReference type="Proteomes" id="UP001214415">
    <property type="component" value="Chromosome 2"/>
</dbReference>
<dbReference type="SUPFAM" id="SSF50729">
    <property type="entry name" value="PH domain-like"/>
    <property type="match status" value="1"/>
</dbReference>
<dbReference type="SMART" id="SM00326">
    <property type="entry name" value="SH3"/>
    <property type="match status" value="1"/>
</dbReference>
<dbReference type="SUPFAM" id="SSF47769">
    <property type="entry name" value="SAM/Pointed domain"/>
    <property type="match status" value="1"/>
</dbReference>
<feature type="domain" description="SAM" evidence="6">
    <location>
        <begin position="400"/>
        <end position="464"/>
    </location>
</feature>